<name>A0A0D6EPV1_SPOSA</name>
<proteinExistence type="predicted"/>
<evidence type="ECO:0000313" key="1">
    <source>
        <dbReference type="EMBL" id="CEQ42097.1"/>
    </source>
</evidence>
<evidence type="ECO:0000313" key="2">
    <source>
        <dbReference type="Proteomes" id="UP000243876"/>
    </source>
</evidence>
<accession>A0A0D6EPV1</accession>
<dbReference type="EMBL" id="CENE01000020">
    <property type="protein sequence ID" value="CEQ42097.1"/>
    <property type="molecule type" value="Genomic_DNA"/>
</dbReference>
<organism evidence="1 2">
    <name type="scientific">Sporidiobolus salmonicolor</name>
    <name type="common">Yeast-like fungus</name>
    <name type="synonym">Sporobolomyces salmonicolor</name>
    <dbReference type="NCBI Taxonomy" id="5005"/>
    <lineage>
        <taxon>Eukaryota</taxon>
        <taxon>Fungi</taxon>
        <taxon>Dikarya</taxon>
        <taxon>Basidiomycota</taxon>
        <taxon>Pucciniomycotina</taxon>
        <taxon>Microbotryomycetes</taxon>
        <taxon>Sporidiobolales</taxon>
        <taxon>Sporidiobolaceae</taxon>
        <taxon>Sporobolomyces</taxon>
    </lineage>
</organism>
<reference evidence="2" key="1">
    <citation type="submission" date="2015-02" db="EMBL/GenBank/DDBJ databases">
        <authorList>
            <person name="Gon?alves P."/>
        </authorList>
    </citation>
    <scope>NUCLEOTIDE SEQUENCE [LARGE SCALE GENOMIC DNA]</scope>
</reference>
<dbReference type="Proteomes" id="UP000243876">
    <property type="component" value="Unassembled WGS sequence"/>
</dbReference>
<dbReference type="OrthoDB" id="1932925at2759"/>
<protein>
    <submittedName>
        <fullName evidence="1">SPOSA6832_03864-mRNA-1:cds</fullName>
    </submittedName>
</protein>
<keyword evidence="2" id="KW-1185">Reference proteome</keyword>
<gene>
    <name evidence="1" type="primary">SPOSA6832_03864</name>
</gene>
<dbReference type="AlphaFoldDB" id="A0A0D6EPV1"/>
<sequence length="272" mass="30680">MVNKLSPTSVTDKHQNRVLSFPGPSTHANVTLDFRWDPVLNINNYNRFTSYLASPSDLPSDVHDPWSGSSELPIAMVIMVGLWYTDSRPGMHPEEGIPEWKGWIERILEAAEQRKLVKEVLIVPEVEVPTERDDNEVHSKKAVREMNRWLRERFETWRSEGRQARANTRVVFASGFNSLLLNLASDTPDGLHYSMPVAETQADLLLNAICGSRLEGLPVNACGRAGAIEGGPWKLPEAGWIMYWLLIGGPGWALYWHYGAIQTDVLLRHLEA</sequence>